<keyword evidence="5" id="KW-0819">tRNA processing</keyword>
<reference evidence="8 9" key="1">
    <citation type="submission" date="2016-03" db="EMBL/GenBank/DDBJ databases">
        <title>Fine-scale spatial genetic structure of a fungal parasite of coffee scale insects.</title>
        <authorList>
            <person name="Jackson D."/>
            <person name="Zemenick K.A."/>
            <person name="Malloure B."/>
            <person name="Quandt C.A."/>
            <person name="James T.Y."/>
        </authorList>
    </citation>
    <scope>NUCLEOTIDE SEQUENCE [LARGE SCALE GENOMIC DNA]</scope>
    <source>
        <strain evidence="8 9">UM487</strain>
    </source>
</reference>
<accession>A0A179IEL8</accession>
<dbReference type="GO" id="GO:0052381">
    <property type="term" value="F:tRNA dimethylallyltransferase activity"/>
    <property type="evidence" value="ECO:0007669"/>
    <property type="project" value="UniProtKB-EC"/>
</dbReference>
<gene>
    <name evidence="8" type="ORF">LLEC1_05065</name>
</gene>
<dbReference type="PANTHER" id="PTHR11088:SF89">
    <property type="entry name" value="TRNA DIMETHYLALLYLTRANSFERASE"/>
    <property type="match status" value="1"/>
</dbReference>
<dbReference type="EMBL" id="LUKN01001384">
    <property type="protein sequence ID" value="OAR01076.1"/>
    <property type="molecule type" value="Genomic_DNA"/>
</dbReference>
<dbReference type="Gene3D" id="1.10.20.140">
    <property type="match status" value="1"/>
</dbReference>
<evidence type="ECO:0000256" key="7">
    <source>
        <dbReference type="SAM" id="MobiDB-lite"/>
    </source>
</evidence>
<evidence type="ECO:0000313" key="9">
    <source>
        <dbReference type="Proteomes" id="UP000243081"/>
    </source>
</evidence>
<dbReference type="InterPro" id="IPR036236">
    <property type="entry name" value="Znf_C2H2_sf"/>
</dbReference>
<dbReference type="GO" id="GO:0006400">
    <property type="term" value="P:tRNA modification"/>
    <property type="evidence" value="ECO:0007669"/>
    <property type="project" value="TreeGrafter"/>
</dbReference>
<dbReference type="OMA" id="QSIGFHE"/>
<comment type="catalytic activity">
    <reaction evidence="5">
        <text>adenosine(37) in tRNA + dimethylallyl diphosphate = N(6)-dimethylallyladenosine(37) in tRNA + diphosphate</text>
        <dbReference type="Rhea" id="RHEA:26482"/>
        <dbReference type="Rhea" id="RHEA-COMP:10162"/>
        <dbReference type="Rhea" id="RHEA-COMP:10375"/>
        <dbReference type="ChEBI" id="CHEBI:33019"/>
        <dbReference type="ChEBI" id="CHEBI:57623"/>
        <dbReference type="ChEBI" id="CHEBI:74411"/>
        <dbReference type="ChEBI" id="CHEBI:74415"/>
        <dbReference type="EC" id="2.5.1.75"/>
    </reaction>
</comment>
<feature type="region of interest" description="Disordered" evidence="7">
    <location>
        <begin position="1"/>
        <end position="20"/>
    </location>
</feature>
<keyword evidence="4 6" id="KW-0067">ATP-binding</keyword>
<dbReference type="SUPFAM" id="SSF52540">
    <property type="entry name" value="P-loop containing nucleoside triphosphate hydrolases"/>
    <property type="match status" value="1"/>
</dbReference>
<dbReference type="Proteomes" id="UP000243081">
    <property type="component" value="Unassembled WGS sequence"/>
</dbReference>
<dbReference type="HAMAP" id="MF_00185">
    <property type="entry name" value="IPP_trans"/>
    <property type="match status" value="1"/>
</dbReference>
<dbReference type="Gene3D" id="3.30.160.60">
    <property type="entry name" value="Classic Zinc Finger"/>
    <property type="match status" value="1"/>
</dbReference>
<dbReference type="SUPFAM" id="SSF57667">
    <property type="entry name" value="beta-beta-alpha zinc fingers"/>
    <property type="match status" value="1"/>
</dbReference>
<comment type="similarity">
    <text evidence="1 6">Belongs to the IPP transferase family.</text>
</comment>
<dbReference type="OrthoDB" id="775260at2759"/>
<feature type="region of interest" description="Disordered" evidence="7">
    <location>
        <begin position="502"/>
        <end position="524"/>
    </location>
</feature>
<evidence type="ECO:0000256" key="5">
    <source>
        <dbReference type="RuleBase" id="RU003783"/>
    </source>
</evidence>
<keyword evidence="9" id="KW-1185">Reference proteome</keyword>
<sequence length="524" mass="58913">MPPATPNKYPLASAPTRPGSAVEKTLWRKGNDFDISEVLLVAPLHTSKHYSKPNASSNKNYPSSTCLYNDNGKFCGSKRAARGDIGLDGNREIRVEIATRFRGEVINADAMQLYRGLPIITNKITAAEQRGVPHHLLDRIPLGDVPWDVTEFKKHALDTIREIRSRGNLPILVGGTHYYVEPLLFTDAILDDVQQDETRSFPILEASTADILAELRRVDPEMAAKWHPNDRRKIQRSLEIYLHTGKTASTLYAEQQGRKAAAAAVEAESSPWENLLLWVYSERDVLCDRLDKRVDRMFSGGLAEEVQELHQFKTESAQNGTAMDMTKGIWQSIGYKQLEPYIAATSNGEPTENVAKLRESGLEDMKTATRRYANYQNKWIRGKQIPRLKQRGEDALNSLYVLDSTDVARYQETVVAPATTLVGQFLSGEPRGQPRDLSDLARRVLETATEPPAKQTPQQRTCEICQTTLVTEEAWNRHLKSAGHRRAMKKKRKLALVPVETSHHIEADEDEDSDPGISLLLEQQ</sequence>
<evidence type="ECO:0000256" key="1">
    <source>
        <dbReference type="ARBA" id="ARBA00005842"/>
    </source>
</evidence>
<proteinExistence type="inferred from homology"/>
<evidence type="ECO:0000256" key="3">
    <source>
        <dbReference type="ARBA" id="ARBA00022741"/>
    </source>
</evidence>
<name>A0A179IEL8_CORDF</name>
<evidence type="ECO:0000256" key="2">
    <source>
        <dbReference type="ARBA" id="ARBA00022679"/>
    </source>
</evidence>
<organism evidence="8 9">
    <name type="scientific">Cordyceps confragosa</name>
    <name type="common">Lecanicillium lecanii</name>
    <dbReference type="NCBI Taxonomy" id="2714763"/>
    <lineage>
        <taxon>Eukaryota</taxon>
        <taxon>Fungi</taxon>
        <taxon>Dikarya</taxon>
        <taxon>Ascomycota</taxon>
        <taxon>Pezizomycotina</taxon>
        <taxon>Sordariomycetes</taxon>
        <taxon>Hypocreomycetidae</taxon>
        <taxon>Hypocreales</taxon>
        <taxon>Cordycipitaceae</taxon>
        <taxon>Akanthomyces</taxon>
    </lineage>
</organism>
<dbReference type="InterPro" id="IPR018022">
    <property type="entry name" value="IPT"/>
</dbReference>
<dbReference type="InterPro" id="IPR027417">
    <property type="entry name" value="P-loop_NTPase"/>
</dbReference>
<evidence type="ECO:0000256" key="6">
    <source>
        <dbReference type="RuleBase" id="RU003785"/>
    </source>
</evidence>
<dbReference type="AlphaFoldDB" id="A0A179IEL8"/>
<keyword evidence="3 6" id="KW-0547">Nucleotide-binding</keyword>
<protein>
    <recommendedName>
        <fullName evidence="5">tRNA dimethylallyltransferase</fullName>
        <ecNumber evidence="5">2.5.1.75</ecNumber>
    </recommendedName>
</protein>
<dbReference type="GO" id="GO:0005524">
    <property type="term" value="F:ATP binding"/>
    <property type="evidence" value="ECO:0007669"/>
    <property type="project" value="UniProtKB-KW"/>
</dbReference>
<dbReference type="Gene3D" id="3.40.50.300">
    <property type="entry name" value="P-loop containing nucleotide triphosphate hydrolases"/>
    <property type="match status" value="1"/>
</dbReference>
<comment type="caution">
    <text evidence="8">The sequence shown here is derived from an EMBL/GenBank/DDBJ whole genome shotgun (WGS) entry which is preliminary data.</text>
</comment>
<dbReference type="PANTHER" id="PTHR11088">
    <property type="entry name" value="TRNA DIMETHYLALLYLTRANSFERASE"/>
    <property type="match status" value="1"/>
</dbReference>
<dbReference type="Pfam" id="PF01715">
    <property type="entry name" value="IPPT"/>
    <property type="match status" value="1"/>
</dbReference>
<evidence type="ECO:0000256" key="4">
    <source>
        <dbReference type="ARBA" id="ARBA00022840"/>
    </source>
</evidence>
<dbReference type="GO" id="GO:0005739">
    <property type="term" value="C:mitochondrion"/>
    <property type="evidence" value="ECO:0007669"/>
    <property type="project" value="TreeGrafter"/>
</dbReference>
<evidence type="ECO:0000313" key="8">
    <source>
        <dbReference type="EMBL" id="OAR01076.1"/>
    </source>
</evidence>
<dbReference type="EC" id="2.5.1.75" evidence="5"/>
<dbReference type="InterPro" id="IPR039657">
    <property type="entry name" value="Dimethylallyltransferase"/>
</dbReference>
<dbReference type="NCBIfam" id="TIGR00174">
    <property type="entry name" value="miaA"/>
    <property type="match status" value="1"/>
</dbReference>
<keyword evidence="2 6" id="KW-0808">Transferase</keyword>